<dbReference type="EMBL" id="HBIJ01005949">
    <property type="protein sequence ID" value="CAE0363441.1"/>
    <property type="molecule type" value="Transcribed_RNA"/>
</dbReference>
<reference evidence="4" key="1">
    <citation type="submission" date="2021-01" db="EMBL/GenBank/DDBJ databases">
        <authorList>
            <person name="Corre E."/>
            <person name="Pelletier E."/>
            <person name="Niang G."/>
            <person name="Scheremetjew M."/>
            <person name="Finn R."/>
            <person name="Kale V."/>
            <person name="Holt S."/>
            <person name="Cochrane G."/>
            <person name="Meng A."/>
            <person name="Brown T."/>
            <person name="Cohen L."/>
        </authorList>
    </citation>
    <scope>NUCLEOTIDE SEQUENCE</scope>
    <source>
        <strain evidence="4">CCMP1510</strain>
    </source>
</reference>
<dbReference type="InterPro" id="IPR036464">
    <property type="entry name" value="Rubisco_LSMT_subst-bd_sf"/>
</dbReference>
<sequence>MALKETDKMDEWQVAAKRIDAAFVAWLEKEGVEHEQLEWPCLSPYGERMARTKTAMRASTPYMSVPESLMLTPSCAMTDVIVGPASRDLKIRGDTLLAVFILNEARKGKHGKWYPYLRSLPLVKPNESNQSLGDWDKEIQILLGDENLIVKAKQRRRWIVDLYERVIRRGLCAKYSEQFPLEWYTLERFETSWQLVQSRAFGRRLKESALVPLADALNHGDVETEYALVSGQFRLWPLNDVAKGNEALNAYGSDTNNAKLLLDYGFALPQNRFDSLSITVSLHENDPLLEAKRRILRTAGLGLFGIFTIKKDQNPAHPSSQLDALRIAVASKQDIDLMQAALGKDYCDKVHRSNSKLCCPDLNTSELFHVARVIALRKLLTLLDEIITDSQSQLDAHNKRIISCEAELIASAEPRRDRASWFWEGTQDSLGPKTHLESSFMHRRIATERTLFALRYRTTRSAIAISAREHILTALSELEGR</sequence>
<gene>
    <name evidence="4" type="ORF">ALAG00032_LOCUS4182</name>
</gene>
<dbReference type="Gene3D" id="3.90.1420.10">
    <property type="entry name" value="Rubisco LSMT, substrate-binding domain"/>
    <property type="match status" value="1"/>
</dbReference>
<evidence type="ECO:0000256" key="2">
    <source>
        <dbReference type="ARBA" id="ARBA00022679"/>
    </source>
</evidence>
<evidence type="ECO:0000313" key="4">
    <source>
        <dbReference type="EMBL" id="CAE0363441.1"/>
    </source>
</evidence>
<dbReference type="AlphaFoldDB" id="A0A7S3JSE9"/>
<dbReference type="SUPFAM" id="SSF82199">
    <property type="entry name" value="SET domain"/>
    <property type="match status" value="1"/>
</dbReference>
<keyword evidence="1" id="KW-0489">Methyltransferase</keyword>
<keyword evidence="3" id="KW-0949">S-adenosyl-L-methionine</keyword>
<proteinExistence type="predicted"/>
<dbReference type="InterPro" id="IPR046341">
    <property type="entry name" value="SET_dom_sf"/>
</dbReference>
<protein>
    <recommendedName>
        <fullName evidence="5">SET domain-containing protein</fullName>
    </recommendedName>
</protein>
<dbReference type="CDD" id="cd10527">
    <property type="entry name" value="SET_LSMT"/>
    <property type="match status" value="1"/>
</dbReference>
<dbReference type="PANTHER" id="PTHR13271">
    <property type="entry name" value="UNCHARACTERIZED PUTATIVE METHYLTRANSFERASE"/>
    <property type="match status" value="1"/>
</dbReference>
<evidence type="ECO:0000256" key="3">
    <source>
        <dbReference type="ARBA" id="ARBA00022691"/>
    </source>
</evidence>
<keyword evidence="2" id="KW-0808">Transferase</keyword>
<dbReference type="GO" id="GO:0016279">
    <property type="term" value="F:protein-lysine N-methyltransferase activity"/>
    <property type="evidence" value="ECO:0007669"/>
    <property type="project" value="TreeGrafter"/>
</dbReference>
<accession>A0A7S3JSE9</accession>
<dbReference type="GO" id="GO:0032259">
    <property type="term" value="P:methylation"/>
    <property type="evidence" value="ECO:0007669"/>
    <property type="project" value="UniProtKB-KW"/>
</dbReference>
<dbReference type="Gene3D" id="3.90.1410.10">
    <property type="entry name" value="set domain protein methyltransferase, domain 1"/>
    <property type="match status" value="1"/>
</dbReference>
<evidence type="ECO:0000256" key="1">
    <source>
        <dbReference type="ARBA" id="ARBA00022603"/>
    </source>
</evidence>
<dbReference type="InterPro" id="IPR050600">
    <property type="entry name" value="SETD3_SETD6_MTase"/>
</dbReference>
<organism evidence="4">
    <name type="scientific">Aureoumbra lagunensis</name>
    <dbReference type="NCBI Taxonomy" id="44058"/>
    <lineage>
        <taxon>Eukaryota</taxon>
        <taxon>Sar</taxon>
        <taxon>Stramenopiles</taxon>
        <taxon>Ochrophyta</taxon>
        <taxon>Pelagophyceae</taxon>
        <taxon>Pelagomonadales</taxon>
        <taxon>Aureoumbra</taxon>
    </lineage>
</organism>
<evidence type="ECO:0008006" key="5">
    <source>
        <dbReference type="Google" id="ProtNLM"/>
    </source>
</evidence>
<name>A0A7S3JSE9_9STRA</name>